<feature type="signal peptide" evidence="1">
    <location>
        <begin position="1"/>
        <end position="23"/>
    </location>
</feature>
<dbReference type="AlphaFoldDB" id="A0A0D2R9W6"/>
<keyword evidence="1" id="KW-0732">Signal</keyword>
<accession>A0A0D2R9W6</accession>
<dbReference type="Proteomes" id="UP000032304">
    <property type="component" value="Chromosome 8"/>
</dbReference>
<reference evidence="2 3" key="1">
    <citation type="journal article" date="2012" name="Nature">
        <title>Repeated polyploidization of Gossypium genomes and the evolution of spinnable cotton fibres.</title>
        <authorList>
            <person name="Paterson A.H."/>
            <person name="Wendel J.F."/>
            <person name="Gundlach H."/>
            <person name="Guo H."/>
            <person name="Jenkins J."/>
            <person name="Jin D."/>
            <person name="Llewellyn D."/>
            <person name="Showmaker K.C."/>
            <person name="Shu S."/>
            <person name="Udall J."/>
            <person name="Yoo M.J."/>
            <person name="Byers R."/>
            <person name="Chen W."/>
            <person name="Doron-Faigenboim A."/>
            <person name="Duke M.V."/>
            <person name="Gong L."/>
            <person name="Grimwood J."/>
            <person name="Grover C."/>
            <person name="Grupp K."/>
            <person name="Hu G."/>
            <person name="Lee T.H."/>
            <person name="Li J."/>
            <person name="Lin L."/>
            <person name="Liu T."/>
            <person name="Marler B.S."/>
            <person name="Page J.T."/>
            <person name="Roberts A.W."/>
            <person name="Romanel E."/>
            <person name="Sanders W.S."/>
            <person name="Szadkowski E."/>
            <person name="Tan X."/>
            <person name="Tang H."/>
            <person name="Xu C."/>
            <person name="Wang J."/>
            <person name="Wang Z."/>
            <person name="Zhang D."/>
            <person name="Zhang L."/>
            <person name="Ashrafi H."/>
            <person name="Bedon F."/>
            <person name="Bowers J.E."/>
            <person name="Brubaker C.L."/>
            <person name="Chee P.W."/>
            <person name="Das S."/>
            <person name="Gingle A.R."/>
            <person name="Haigler C.H."/>
            <person name="Harker D."/>
            <person name="Hoffmann L.V."/>
            <person name="Hovav R."/>
            <person name="Jones D.C."/>
            <person name="Lemke C."/>
            <person name="Mansoor S."/>
            <person name="ur Rahman M."/>
            <person name="Rainville L.N."/>
            <person name="Rambani A."/>
            <person name="Reddy U.K."/>
            <person name="Rong J.K."/>
            <person name="Saranga Y."/>
            <person name="Scheffler B.E."/>
            <person name="Scheffler J.A."/>
            <person name="Stelly D.M."/>
            <person name="Triplett B.A."/>
            <person name="Van Deynze A."/>
            <person name="Vaslin M.F."/>
            <person name="Waghmare V.N."/>
            <person name="Walford S.A."/>
            <person name="Wright R.J."/>
            <person name="Zaki E.A."/>
            <person name="Zhang T."/>
            <person name="Dennis E.S."/>
            <person name="Mayer K.F."/>
            <person name="Peterson D.G."/>
            <person name="Rokhsar D.S."/>
            <person name="Wang X."/>
            <person name="Schmutz J."/>
        </authorList>
    </citation>
    <scope>NUCLEOTIDE SEQUENCE [LARGE SCALE GENOMIC DNA]</scope>
</reference>
<evidence type="ECO:0008006" key="4">
    <source>
        <dbReference type="Google" id="ProtNLM"/>
    </source>
</evidence>
<name>A0A0D2R9W6_GOSRA</name>
<keyword evidence="3" id="KW-1185">Reference proteome</keyword>
<evidence type="ECO:0000313" key="2">
    <source>
        <dbReference type="EMBL" id="KJB48033.1"/>
    </source>
</evidence>
<protein>
    <recommendedName>
        <fullName evidence="4">Secreted protein</fullName>
    </recommendedName>
</protein>
<dbReference type="Gramene" id="KJB48033">
    <property type="protein sequence ID" value="KJB48033"/>
    <property type="gene ID" value="B456_008G050800"/>
</dbReference>
<dbReference type="EMBL" id="CM001747">
    <property type="protein sequence ID" value="KJB48033.1"/>
    <property type="molecule type" value="Genomic_DNA"/>
</dbReference>
<evidence type="ECO:0000313" key="3">
    <source>
        <dbReference type="Proteomes" id="UP000032304"/>
    </source>
</evidence>
<organism evidence="2 3">
    <name type="scientific">Gossypium raimondii</name>
    <name type="common">Peruvian cotton</name>
    <name type="synonym">Gossypium klotzschianum subsp. raimondii</name>
    <dbReference type="NCBI Taxonomy" id="29730"/>
    <lineage>
        <taxon>Eukaryota</taxon>
        <taxon>Viridiplantae</taxon>
        <taxon>Streptophyta</taxon>
        <taxon>Embryophyta</taxon>
        <taxon>Tracheophyta</taxon>
        <taxon>Spermatophyta</taxon>
        <taxon>Magnoliopsida</taxon>
        <taxon>eudicotyledons</taxon>
        <taxon>Gunneridae</taxon>
        <taxon>Pentapetalae</taxon>
        <taxon>rosids</taxon>
        <taxon>malvids</taxon>
        <taxon>Malvales</taxon>
        <taxon>Malvaceae</taxon>
        <taxon>Malvoideae</taxon>
        <taxon>Gossypium</taxon>
    </lineage>
</organism>
<evidence type="ECO:0000256" key="1">
    <source>
        <dbReference type="SAM" id="SignalP"/>
    </source>
</evidence>
<proteinExistence type="predicted"/>
<gene>
    <name evidence="2" type="ORF">B456_008G050800</name>
</gene>
<sequence>MQWYSVFILFFLHFLSIQTIIRTTKSTHRNVVLHIINSFQDDSGRRCRFAGHCHETKRKYTEKKLSINRETEI</sequence>
<feature type="chain" id="PRO_5002250381" description="Secreted protein" evidence="1">
    <location>
        <begin position="24"/>
        <end position="73"/>
    </location>
</feature>